<name>A0AAW1IIM1_SAPOF</name>
<keyword evidence="2" id="KW-1185">Reference proteome</keyword>
<sequence>MVLDKSLPLAVICSCRLYCAHVHEKFSPKVKILIHPTIISNPKKKLTYISVIPSISLAHPSMTPIIHHLRLPNHQIHHLHSPSSNTMKLSNHINPNPQNQYNCYNIRVQDRTK</sequence>
<organism evidence="1 2">
    <name type="scientific">Saponaria officinalis</name>
    <name type="common">Common soapwort</name>
    <name type="synonym">Lychnis saponaria</name>
    <dbReference type="NCBI Taxonomy" id="3572"/>
    <lineage>
        <taxon>Eukaryota</taxon>
        <taxon>Viridiplantae</taxon>
        <taxon>Streptophyta</taxon>
        <taxon>Embryophyta</taxon>
        <taxon>Tracheophyta</taxon>
        <taxon>Spermatophyta</taxon>
        <taxon>Magnoliopsida</taxon>
        <taxon>eudicotyledons</taxon>
        <taxon>Gunneridae</taxon>
        <taxon>Pentapetalae</taxon>
        <taxon>Caryophyllales</taxon>
        <taxon>Caryophyllaceae</taxon>
        <taxon>Caryophylleae</taxon>
        <taxon>Saponaria</taxon>
    </lineage>
</organism>
<reference evidence="1" key="1">
    <citation type="submission" date="2024-03" db="EMBL/GenBank/DDBJ databases">
        <title>WGS assembly of Saponaria officinalis var. Norfolk2.</title>
        <authorList>
            <person name="Jenkins J."/>
            <person name="Shu S."/>
            <person name="Grimwood J."/>
            <person name="Barry K."/>
            <person name="Goodstein D."/>
            <person name="Schmutz J."/>
            <person name="Leebens-Mack J."/>
            <person name="Osbourn A."/>
        </authorList>
    </citation>
    <scope>NUCLEOTIDE SEQUENCE [LARGE SCALE GENOMIC DNA]</scope>
    <source>
        <strain evidence="1">JIC</strain>
    </source>
</reference>
<comment type="caution">
    <text evidence="1">The sequence shown here is derived from an EMBL/GenBank/DDBJ whole genome shotgun (WGS) entry which is preliminary data.</text>
</comment>
<dbReference type="Proteomes" id="UP001443914">
    <property type="component" value="Unassembled WGS sequence"/>
</dbReference>
<proteinExistence type="predicted"/>
<gene>
    <name evidence="1" type="ORF">RND81_09G043100</name>
</gene>
<dbReference type="AlphaFoldDB" id="A0AAW1IIM1"/>
<dbReference type="EMBL" id="JBDFQZ010000009">
    <property type="protein sequence ID" value="KAK9689203.1"/>
    <property type="molecule type" value="Genomic_DNA"/>
</dbReference>
<evidence type="ECO:0000313" key="1">
    <source>
        <dbReference type="EMBL" id="KAK9689203.1"/>
    </source>
</evidence>
<accession>A0AAW1IIM1</accession>
<evidence type="ECO:0000313" key="2">
    <source>
        <dbReference type="Proteomes" id="UP001443914"/>
    </source>
</evidence>
<protein>
    <submittedName>
        <fullName evidence="1">Uncharacterized protein</fullName>
    </submittedName>
</protein>